<feature type="compositionally biased region" description="Basic and acidic residues" evidence="1">
    <location>
        <begin position="1"/>
        <end position="17"/>
    </location>
</feature>
<protein>
    <submittedName>
        <fullName evidence="2">Uncharacterized protein</fullName>
    </submittedName>
</protein>
<organism evidence="2 3">
    <name type="scientific">Tanacetum coccineum</name>
    <dbReference type="NCBI Taxonomy" id="301880"/>
    <lineage>
        <taxon>Eukaryota</taxon>
        <taxon>Viridiplantae</taxon>
        <taxon>Streptophyta</taxon>
        <taxon>Embryophyta</taxon>
        <taxon>Tracheophyta</taxon>
        <taxon>Spermatophyta</taxon>
        <taxon>Magnoliopsida</taxon>
        <taxon>eudicotyledons</taxon>
        <taxon>Gunneridae</taxon>
        <taxon>Pentapetalae</taxon>
        <taxon>asterids</taxon>
        <taxon>campanulids</taxon>
        <taxon>Asterales</taxon>
        <taxon>Asteraceae</taxon>
        <taxon>Asteroideae</taxon>
        <taxon>Anthemideae</taxon>
        <taxon>Anthemidinae</taxon>
        <taxon>Tanacetum</taxon>
    </lineage>
</organism>
<gene>
    <name evidence="2" type="ORF">Tco_1033137</name>
</gene>
<evidence type="ECO:0000313" key="2">
    <source>
        <dbReference type="EMBL" id="GJT73851.1"/>
    </source>
</evidence>
<sequence length="221" mass="25576">MSSKDAVKEGSDSKSDDTTNLTGSRVESSRKKKLKKFDFVTEDGDHVYLTKEQIKEQKRIEEYVKAEAAKHEVEVRKEELVDLLGPDVVSKYYKAKLQYDKYCDKMLNIRTNSRITNCDVLTRKGPITQKDPLDMLNDLANKKKKHVDDIHDYFKANKRLKSSVYLVKLNTVQLESLKKLQLQFLEYLEDQDHLHFSLCSGSETKEDLSKSFSSSWLTIPS</sequence>
<accession>A0ABQ5GEG0</accession>
<evidence type="ECO:0000313" key="3">
    <source>
        <dbReference type="Proteomes" id="UP001151760"/>
    </source>
</evidence>
<feature type="region of interest" description="Disordered" evidence="1">
    <location>
        <begin position="1"/>
        <end position="31"/>
    </location>
</feature>
<dbReference type="Proteomes" id="UP001151760">
    <property type="component" value="Unassembled WGS sequence"/>
</dbReference>
<evidence type="ECO:0000256" key="1">
    <source>
        <dbReference type="SAM" id="MobiDB-lite"/>
    </source>
</evidence>
<proteinExistence type="predicted"/>
<name>A0ABQ5GEG0_9ASTR</name>
<dbReference type="EMBL" id="BQNB010018389">
    <property type="protein sequence ID" value="GJT73851.1"/>
    <property type="molecule type" value="Genomic_DNA"/>
</dbReference>
<reference evidence="2" key="2">
    <citation type="submission" date="2022-01" db="EMBL/GenBank/DDBJ databases">
        <authorList>
            <person name="Yamashiro T."/>
            <person name="Shiraishi A."/>
            <person name="Satake H."/>
            <person name="Nakayama K."/>
        </authorList>
    </citation>
    <scope>NUCLEOTIDE SEQUENCE</scope>
</reference>
<comment type="caution">
    <text evidence="2">The sequence shown here is derived from an EMBL/GenBank/DDBJ whole genome shotgun (WGS) entry which is preliminary data.</text>
</comment>
<keyword evidence="3" id="KW-1185">Reference proteome</keyword>
<reference evidence="2" key="1">
    <citation type="journal article" date="2022" name="Int. J. Mol. Sci.">
        <title>Draft Genome of Tanacetum Coccineum: Genomic Comparison of Closely Related Tanacetum-Family Plants.</title>
        <authorList>
            <person name="Yamashiro T."/>
            <person name="Shiraishi A."/>
            <person name="Nakayama K."/>
            <person name="Satake H."/>
        </authorList>
    </citation>
    <scope>NUCLEOTIDE SEQUENCE</scope>
</reference>